<organism evidence="2 3">
    <name type="scientific">Magallana gigas</name>
    <name type="common">Pacific oyster</name>
    <name type="synonym">Crassostrea gigas</name>
    <dbReference type="NCBI Taxonomy" id="29159"/>
    <lineage>
        <taxon>Eukaryota</taxon>
        <taxon>Metazoa</taxon>
        <taxon>Spiralia</taxon>
        <taxon>Lophotrochozoa</taxon>
        <taxon>Mollusca</taxon>
        <taxon>Bivalvia</taxon>
        <taxon>Autobranchia</taxon>
        <taxon>Pteriomorphia</taxon>
        <taxon>Ostreida</taxon>
        <taxon>Ostreoidea</taxon>
        <taxon>Ostreidae</taxon>
        <taxon>Magallana</taxon>
    </lineage>
</organism>
<dbReference type="PANTHER" id="PTHR22744">
    <property type="entry name" value="HELIX LOOP HELIX PROTEIN 21-RELATED"/>
    <property type="match status" value="1"/>
</dbReference>
<dbReference type="Proteomes" id="UP000005408">
    <property type="component" value="Unassembled WGS sequence"/>
</dbReference>
<dbReference type="SMART" id="SM00225">
    <property type="entry name" value="BTB"/>
    <property type="match status" value="1"/>
</dbReference>
<feature type="domain" description="BTB" evidence="1">
    <location>
        <begin position="24"/>
        <end position="83"/>
    </location>
</feature>
<dbReference type="PROSITE" id="PS50097">
    <property type="entry name" value="BTB"/>
    <property type="match status" value="1"/>
</dbReference>
<dbReference type="EnsemblMetazoa" id="G12698.3">
    <property type="protein sequence ID" value="G12698.3:cds"/>
    <property type="gene ID" value="G12698"/>
</dbReference>
<protein>
    <recommendedName>
        <fullName evidence="1">BTB domain-containing protein</fullName>
    </recommendedName>
</protein>
<evidence type="ECO:0000313" key="3">
    <source>
        <dbReference type="Proteomes" id="UP000005408"/>
    </source>
</evidence>
<dbReference type="InterPro" id="IPR000210">
    <property type="entry name" value="BTB/POZ_dom"/>
</dbReference>
<dbReference type="InterPro" id="IPR011333">
    <property type="entry name" value="SKP1/BTB/POZ_sf"/>
</dbReference>
<dbReference type="PANTHER" id="PTHR22744:SF17">
    <property type="entry name" value="BTB DOMAIN-CONTAINING PROTEIN"/>
    <property type="match status" value="1"/>
</dbReference>
<proteinExistence type="predicted"/>
<dbReference type="CDD" id="cd18186">
    <property type="entry name" value="BTB_POZ_ZBTB_KLHL-like"/>
    <property type="match status" value="1"/>
</dbReference>
<dbReference type="AlphaFoldDB" id="A0A8W8I7A7"/>
<sequence>MTEKEEKTKNEDINLTDDRAFPETDVILVVEDQKIHVNKAVLSQHSPVFDTMFKSHFTERTAKEIPLVEKKADDVVEFLRCFYPNMKHPLTAENVLQVLPLAHEYQSPLVTDCEDFMIKLCAPNKRLTVNKLLDYILAGEKYGLTRFLEAAVEFCANIDFDLLNGKSYNSDDFDFDSDEENEDKDISLKFSMIGLKTQYSISKKRLQRMERCKRKSCKVKDYTIALS</sequence>
<dbReference type="Gene3D" id="3.30.710.10">
    <property type="entry name" value="Potassium Channel Kv1.1, Chain A"/>
    <property type="match status" value="1"/>
</dbReference>
<accession>A0A8W8I7A7</accession>
<reference evidence="2" key="1">
    <citation type="submission" date="2022-08" db="UniProtKB">
        <authorList>
            <consortium name="EnsemblMetazoa"/>
        </authorList>
    </citation>
    <scope>IDENTIFICATION</scope>
    <source>
        <strain evidence="2">05x7-T-G4-1.051#20</strain>
    </source>
</reference>
<keyword evidence="3" id="KW-1185">Reference proteome</keyword>
<evidence type="ECO:0000313" key="2">
    <source>
        <dbReference type="EnsemblMetazoa" id="G12698.2:cds"/>
    </source>
</evidence>
<evidence type="ECO:0000259" key="1">
    <source>
        <dbReference type="PROSITE" id="PS50097"/>
    </source>
</evidence>
<dbReference type="Pfam" id="PF00651">
    <property type="entry name" value="BTB"/>
    <property type="match status" value="1"/>
</dbReference>
<name>A0A8W8I7A7_MAGGI</name>
<dbReference type="SUPFAM" id="SSF54695">
    <property type="entry name" value="POZ domain"/>
    <property type="match status" value="1"/>
</dbReference>
<dbReference type="EnsemblMetazoa" id="G12698.2">
    <property type="protein sequence ID" value="G12698.2:cds"/>
    <property type="gene ID" value="G12698"/>
</dbReference>
<dbReference type="EnsemblMetazoa" id="G12698.1">
    <property type="protein sequence ID" value="G12698.1:cds"/>
    <property type="gene ID" value="G12698"/>
</dbReference>
<dbReference type="OrthoDB" id="437903at2759"/>